<keyword evidence="9" id="KW-0539">Nucleus</keyword>
<dbReference type="FunFam" id="3.30.160.60:FF:000018">
    <property type="entry name" value="Krueppel-like factor 15"/>
    <property type="match status" value="1"/>
</dbReference>
<keyword evidence="2" id="KW-0479">Metal-binding</keyword>
<comment type="caution">
    <text evidence="13">The sequence shown here is derived from an EMBL/GenBank/DDBJ whole genome shotgun (WGS) entry which is preliminary data.</text>
</comment>
<feature type="region of interest" description="Disordered" evidence="11">
    <location>
        <begin position="313"/>
        <end position="362"/>
    </location>
</feature>
<feature type="domain" description="C2H2-type" evidence="12">
    <location>
        <begin position="623"/>
        <end position="648"/>
    </location>
</feature>
<protein>
    <submittedName>
        <fullName evidence="13">Krueppel-like factor 1</fullName>
    </submittedName>
</protein>
<dbReference type="Gene3D" id="3.30.160.60">
    <property type="entry name" value="Classic Zinc Finger"/>
    <property type="match status" value="3"/>
</dbReference>
<keyword evidence="14" id="KW-1185">Reference proteome</keyword>
<evidence type="ECO:0000256" key="4">
    <source>
        <dbReference type="ARBA" id="ARBA00022771"/>
    </source>
</evidence>
<evidence type="ECO:0000256" key="7">
    <source>
        <dbReference type="ARBA" id="ARBA00023125"/>
    </source>
</evidence>
<dbReference type="InterPro" id="IPR013087">
    <property type="entry name" value="Znf_C2H2_type"/>
</dbReference>
<reference evidence="13 14" key="1">
    <citation type="journal article" date="2019" name="PLoS Biol.">
        <title>Sex chromosomes control vertical transmission of feminizing Wolbachia symbionts in an isopod.</title>
        <authorList>
            <person name="Becking T."/>
            <person name="Chebbi M.A."/>
            <person name="Giraud I."/>
            <person name="Moumen B."/>
            <person name="Laverre T."/>
            <person name="Caubet Y."/>
            <person name="Peccoud J."/>
            <person name="Gilbert C."/>
            <person name="Cordaux R."/>
        </authorList>
    </citation>
    <scope>NUCLEOTIDE SEQUENCE [LARGE SCALE GENOMIC DNA]</scope>
    <source>
        <strain evidence="13">ANa2</strain>
        <tissue evidence="13">Whole body excluding digestive tract and cuticle</tissue>
    </source>
</reference>
<comment type="subcellular location">
    <subcellularLocation>
        <location evidence="1">Nucleus</location>
    </subcellularLocation>
</comment>
<evidence type="ECO:0000256" key="3">
    <source>
        <dbReference type="ARBA" id="ARBA00022737"/>
    </source>
</evidence>
<dbReference type="GO" id="GO:0000978">
    <property type="term" value="F:RNA polymerase II cis-regulatory region sequence-specific DNA binding"/>
    <property type="evidence" value="ECO:0007669"/>
    <property type="project" value="TreeGrafter"/>
</dbReference>
<feature type="compositionally biased region" description="Polar residues" evidence="11">
    <location>
        <begin position="313"/>
        <end position="331"/>
    </location>
</feature>
<dbReference type="SMART" id="SM00355">
    <property type="entry name" value="ZnF_C2H2"/>
    <property type="match status" value="3"/>
</dbReference>
<feature type="compositionally biased region" description="Polar residues" evidence="11">
    <location>
        <begin position="519"/>
        <end position="537"/>
    </location>
</feature>
<dbReference type="Pfam" id="PF00096">
    <property type="entry name" value="zf-C2H2"/>
    <property type="match status" value="3"/>
</dbReference>
<dbReference type="PANTHER" id="PTHR23235:SF120">
    <property type="entry name" value="KRUPPEL-LIKE FACTOR 15"/>
    <property type="match status" value="1"/>
</dbReference>
<evidence type="ECO:0000256" key="5">
    <source>
        <dbReference type="ARBA" id="ARBA00022833"/>
    </source>
</evidence>
<proteinExistence type="predicted"/>
<keyword evidence="7" id="KW-0238">DNA-binding</keyword>
<feature type="region of interest" description="Disordered" evidence="11">
    <location>
        <begin position="433"/>
        <end position="561"/>
    </location>
</feature>
<dbReference type="InterPro" id="IPR036236">
    <property type="entry name" value="Znf_C2H2_sf"/>
</dbReference>
<feature type="compositionally biased region" description="Basic and acidic residues" evidence="11">
    <location>
        <begin position="538"/>
        <end position="559"/>
    </location>
</feature>
<keyword evidence="8" id="KW-0804">Transcription</keyword>
<gene>
    <name evidence="13" type="primary">KLF1_2</name>
    <name evidence="13" type="ORF">Anas_05770</name>
</gene>
<dbReference type="PANTHER" id="PTHR23235">
    <property type="entry name" value="KRUEPPEL-LIKE TRANSCRIPTION FACTOR"/>
    <property type="match status" value="1"/>
</dbReference>
<dbReference type="AlphaFoldDB" id="A0A5N5TPP8"/>
<dbReference type="FunFam" id="3.30.160.60:FF:000446">
    <property type="entry name" value="Zinc finger protein"/>
    <property type="match status" value="1"/>
</dbReference>
<dbReference type="SUPFAM" id="SSF57667">
    <property type="entry name" value="beta-beta-alpha zinc fingers"/>
    <property type="match status" value="2"/>
</dbReference>
<feature type="domain" description="C2H2-type" evidence="12">
    <location>
        <begin position="593"/>
        <end position="622"/>
    </location>
</feature>
<evidence type="ECO:0000313" key="14">
    <source>
        <dbReference type="Proteomes" id="UP000326759"/>
    </source>
</evidence>
<feature type="compositionally biased region" description="Polar residues" evidence="11">
    <location>
        <begin position="436"/>
        <end position="454"/>
    </location>
</feature>
<dbReference type="GO" id="GO:0000981">
    <property type="term" value="F:DNA-binding transcription factor activity, RNA polymerase II-specific"/>
    <property type="evidence" value="ECO:0007669"/>
    <property type="project" value="TreeGrafter"/>
</dbReference>
<feature type="compositionally biased region" description="Low complexity" evidence="11">
    <location>
        <begin position="38"/>
        <end position="59"/>
    </location>
</feature>
<evidence type="ECO:0000313" key="13">
    <source>
        <dbReference type="EMBL" id="KAB7508140.1"/>
    </source>
</evidence>
<dbReference type="PROSITE" id="PS50157">
    <property type="entry name" value="ZINC_FINGER_C2H2_2"/>
    <property type="match status" value="3"/>
</dbReference>
<feature type="domain" description="C2H2-type" evidence="12">
    <location>
        <begin position="563"/>
        <end position="592"/>
    </location>
</feature>
<feature type="compositionally biased region" description="Low complexity" evidence="11">
    <location>
        <begin position="332"/>
        <end position="349"/>
    </location>
</feature>
<evidence type="ECO:0000256" key="11">
    <source>
        <dbReference type="SAM" id="MobiDB-lite"/>
    </source>
</evidence>
<dbReference type="GO" id="GO:0008270">
    <property type="term" value="F:zinc ion binding"/>
    <property type="evidence" value="ECO:0007669"/>
    <property type="project" value="UniProtKB-KW"/>
</dbReference>
<organism evidence="13 14">
    <name type="scientific">Armadillidium nasatum</name>
    <dbReference type="NCBI Taxonomy" id="96803"/>
    <lineage>
        <taxon>Eukaryota</taxon>
        <taxon>Metazoa</taxon>
        <taxon>Ecdysozoa</taxon>
        <taxon>Arthropoda</taxon>
        <taxon>Crustacea</taxon>
        <taxon>Multicrustacea</taxon>
        <taxon>Malacostraca</taxon>
        <taxon>Eumalacostraca</taxon>
        <taxon>Peracarida</taxon>
        <taxon>Isopoda</taxon>
        <taxon>Oniscidea</taxon>
        <taxon>Crinocheta</taxon>
        <taxon>Armadillidiidae</taxon>
        <taxon>Armadillidium</taxon>
    </lineage>
</organism>
<evidence type="ECO:0000259" key="12">
    <source>
        <dbReference type="PROSITE" id="PS50157"/>
    </source>
</evidence>
<evidence type="ECO:0000256" key="8">
    <source>
        <dbReference type="ARBA" id="ARBA00023163"/>
    </source>
</evidence>
<dbReference type="GO" id="GO:0005634">
    <property type="term" value="C:nucleus"/>
    <property type="evidence" value="ECO:0007669"/>
    <property type="project" value="UniProtKB-SubCell"/>
</dbReference>
<dbReference type="PROSITE" id="PS00028">
    <property type="entry name" value="ZINC_FINGER_C2H2_1"/>
    <property type="match status" value="3"/>
</dbReference>
<evidence type="ECO:0000256" key="9">
    <source>
        <dbReference type="ARBA" id="ARBA00023242"/>
    </source>
</evidence>
<feature type="region of interest" description="Disordered" evidence="11">
    <location>
        <begin position="33"/>
        <end position="59"/>
    </location>
</feature>
<accession>A0A5N5TPP8</accession>
<sequence>MWQDIETATELIFDQSIDMDLNRCYSESLTVPCPERTSISTSSSNSVEKNNNSSLPLTSPSILSQALTAPQMPRTSRPAYTTELTPLPMESIPNTSYASSYSENTHPTAINSPAFRNPLSPHMNPSNISLNYQNTSESYSAHQTSYSVNYQVNLSSNIGATGNLPNESQMEVLNHIIDAHILTSTSDGSNDIVMDGEDFVDLDALARMAAENLPLQPPPPPPLAISSVGQQRDTTHNLVSMNSSQLSVQTVSTVEDPNPSTLSSENLPNSSCNMSLNIPSSIPTHLPSNISPNLPCSLHSSINPNSSNFCSNIQENWKSNNQPTESHMTQINNNNNISNDSSSSHSNNSYHMPPYPSQYYHNTHSQNMRLNNAKLPHMSYSSTEMHDRSSSNVIPPSLYQRTMTRGDCITYIHGQMSPPASPVTNELMKPNRSLEQHTQGSNSFTRPNFSQGSKVMTPPSSPSVAERIKQSGSSTPSSQSSLPSSTATPSSLKSLYSSTPSSSTTASFPNSQEKKQRLSEGTSSANTSTVKEISTKSLPKDSQKDKDQKSPKKTTDKKKVTAHKCQHPGCGKIYTKSSHLKAHLRTHTGEKPYICHWKGCGWKFARSDELTRHARKHTGDRPFQCTMCERAFSRSDHLSLHLKRHVSV</sequence>
<evidence type="ECO:0000256" key="2">
    <source>
        <dbReference type="ARBA" id="ARBA00022723"/>
    </source>
</evidence>
<evidence type="ECO:0000256" key="10">
    <source>
        <dbReference type="PROSITE-ProRule" id="PRU00042"/>
    </source>
</evidence>
<feature type="compositionally biased region" description="Low complexity" evidence="11">
    <location>
        <begin position="471"/>
        <end position="507"/>
    </location>
</feature>
<evidence type="ECO:0000256" key="6">
    <source>
        <dbReference type="ARBA" id="ARBA00023015"/>
    </source>
</evidence>
<keyword evidence="4 10" id="KW-0863">Zinc-finger</keyword>
<dbReference type="Proteomes" id="UP000326759">
    <property type="component" value="Unassembled WGS sequence"/>
</dbReference>
<keyword evidence="5" id="KW-0862">Zinc</keyword>
<keyword evidence="3" id="KW-0677">Repeat</keyword>
<keyword evidence="6" id="KW-0805">Transcription regulation</keyword>
<dbReference type="FunFam" id="3.30.160.60:FF:002639">
    <property type="entry name" value="Kruppel-Like Factor (Zinc finger protein)"/>
    <property type="match status" value="1"/>
</dbReference>
<dbReference type="OrthoDB" id="4748970at2759"/>
<dbReference type="EMBL" id="SEYY01000046">
    <property type="protein sequence ID" value="KAB7508140.1"/>
    <property type="molecule type" value="Genomic_DNA"/>
</dbReference>
<name>A0A5N5TPP8_9CRUS</name>
<evidence type="ECO:0000256" key="1">
    <source>
        <dbReference type="ARBA" id="ARBA00004123"/>
    </source>
</evidence>